<feature type="region of interest" description="Disordered" evidence="1">
    <location>
        <begin position="40"/>
        <end position="63"/>
    </location>
</feature>
<comment type="caution">
    <text evidence="3">The sequence shown here is derived from an EMBL/GenBank/DDBJ whole genome shotgun (WGS) entry which is preliminary data.</text>
</comment>
<accession>A0ABS8NFL4</accession>
<keyword evidence="2" id="KW-0812">Transmembrane</keyword>
<evidence type="ECO:0008006" key="5">
    <source>
        <dbReference type="Google" id="ProtNLM"/>
    </source>
</evidence>
<keyword evidence="4" id="KW-1185">Reference proteome</keyword>
<name>A0ABS8NFL4_9BACT</name>
<feature type="transmembrane region" description="Helical" evidence="2">
    <location>
        <begin position="151"/>
        <end position="172"/>
    </location>
</feature>
<feature type="transmembrane region" description="Helical" evidence="2">
    <location>
        <begin position="70"/>
        <end position="94"/>
    </location>
</feature>
<proteinExistence type="predicted"/>
<evidence type="ECO:0000313" key="4">
    <source>
        <dbReference type="Proteomes" id="UP001430306"/>
    </source>
</evidence>
<gene>
    <name evidence="3" type="ORF">LOC71_08590</name>
</gene>
<keyword evidence="2" id="KW-0472">Membrane</keyword>
<sequence length="181" mass="19469">MYLLPCPHCDHSATVGPAQAGDQIPCPQCGQSIAVPKLGELRQLPTAETSDSDQKERDAGSAGHANRPTVLFTALGLLAAGLFLAAAFCAVNWATISVPTTTEGHIAQFEEAYQEVNSAQMIREWEEINRNGVDLPAMYKYRAMELDKQAWLRNTSLFFVAGIVAVMAAVFVGRGSRSADA</sequence>
<dbReference type="Gene3D" id="2.20.28.160">
    <property type="match status" value="1"/>
</dbReference>
<organism evidence="3 4">
    <name type="scientific">Rhodopirellula halodulae</name>
    <dbReference type="NCBI Taxonomy" id="2894198"/>
    <lineage>
        <taxon>Bacteria</taxon>
        <taxon>Pseudomonadati</taxon>
        <taxon>Planctomycetota</taxon>
        <taxon>Planctomycetia</taxon>
        <taxon>Pirellulales</taxon>
        <taxon>Pirellulaceae</taxon>
        <taxon>Rhodopirellula</taxon>
    </lineage>
</organism>
<dbReference type="Proteomes" id="UP001430306">
    <property type="component" value="Unassembled WGS sequence"/>
</dbReference>
<reference evidence="3" key="1">
    <citation type="submission" date="2021-11" db="EMBL/GenBank/DDBJ databases">
        <title>Genome sequence.</title>
        <authorList>
            <person name="Sun Q."/>
        </authorList>
    </citation>
    <scope>NUCLEOTIDE SEQUENCE</scope>
    <source>
        <strain evidence="3">JC740</strain>
    </source>
</reference>
<evidence type="ECO:0000313" key="3">
    <source>
        <dbReference type="EMBL" id="MCC9642330.1"/>
    </source>
</evidence>
<protein>
    <recommendedName>
        <fullName evidence="5">Zinc ribbon domain-containing protein</fullName>
    </recommendedName>
</protein>
<evidence type="ECO:0000256" key="1">
    <source>
        <dbReference type="SAM" id="MobiDB-lite"/>
    </source>
</evidence>
<keyword evidence="2" id="KW-1133">Transmembrane helix</keyword>
<dbReference type="RefSeq" id="WP_230251403.1">
    <property type="nucleotide sequence ID" value="NZ_JAJKFV010000002.1"/>
</dbReference>
<evidence type="ECO:0000256" key="2">
    <source>
        <dbReference type="SAM" id="Phobius"/>
    </source>
</evidence>
<dbReference type="EMBL" id="JAJKFW010000020">
    <property type="protein sequence ID" value="MCC9642330.1"/>
    <property type="molecule type" value="Genomic_DNA"/>
</dbReference>